<keyword evidence="1" id="KW-1133">Transmembrane helix</keyword>
<dbReference type="Proteomes" id="UP001144110">
    <property type="component" value="Unassembled WGS sequence"/>
</dbReference>
<gene>
    <name evidence="3" type="ORF">OD816_000620</name>
</gene>
<reference evidence="3" key="1">
    <citation type="submission" date="2022-11" db="EMBL/GenBank/DDBJ databases">
        <title>Candidatus Alkanophaga archaea from heated hydrothermal vent sediment oxidize petroleum alkanes.</title>
        <authorList>
            <person name="Zehnle H."/>
            <person name="Laso-Perez R."/>
            <person name="Lipp J."/>
            <person name="Teske A."/>
            <person name="Wegener G."/>
        </authorList>
    </citation>
    <scope>NUCLEOTIDE SEQUENCE</scope>
    <source>
        <strain evidence="3">MCA70</strain>
    </source>
</reference>
<dbReference type="Gene3D" id="3.90.550.10">
    <property type="entry name" value="Spore Coat Polysaccharide Biosynthesis Protein SpsA, Chain A"/>
    <property type="match status" value="1"/>
</dbReference>
<proteinExistence type="predicted"/>
<dbReference type="Pfam" id="PF00535">
    <property type="entry name" value="Glycos_transf_2"/>
    <property type="match status" value="1"/>
</dbReference>
<protein>
    <submittedName>
        <fullName evidence="3">Glycosyltransferase</fullName>
    </submittedName>
</protein>
<dbReference type="SUPFAM" id="SSF53448">
    <property type="entry name" value="Nucleotide-diphospho-sugar transferases"/>
    <property type="match status" value="1"/>
</dbReference>
<feature type="domain" description="Glycosyltransferase 2-like" evidence="2">
    <location>
        <begin position="6"/>
        <end position="112"/>
    </location>
</feature>
<dbReference type="InterPro" id="IPR029044">
    <property type="entry name" value="Nucleotide-diphossugar_trans"/>
</dbReference>
<organism evidence="3 4">
    <name type="scientific">Candidatus Thermodesulfobacterium syntrophicum</name>
    <dbReference type="NCBI Taxonomy" id="3060442"/>
    <lineage>
        <taxon>Bacteria</taxon>
        <taxon>Pseudomonadati</taxon>
        <taxon>Thermodesulfobacteriota</taxon>
        <taxon>Thermodesulfobacteria</taxon>
        <taxon>Thermodesulfobacteriales</taxon>
        <taxon>Thermodesulfobacteriaceae</taxon>
        <taxon>Thermodesulfobacterium</taxon>
    </lineage>
</organism>
<name>A0AAE3P484_9BACT</name>
<keyword evidence="1" id="KW-0472">Membrane</keyword>
<evidence type="ECO:0000313" key="4">
    <source>
        <dbReference type="Proteomes" id="UP001144110"/>
    </source>
</evidence>
<evidence type="ECO:0000259" key="2">
    <source>
        <dbReference type="Pfam" id="PF00535"/>
    </source>
</evidence>
<feature type="transmembrane region" description="Helical" evidence="1">
    <location>
        <begin position="301"/>
        <end position="319"/>
    </location>
</feature>
<keyword evidence="1" id="KW-0812">Transmembrane</keyword>
<dbReference type="EMBL" id="JAPHEG010000002">
    <property type="protein sequence ID" value="MDF2953375.1"/>
    <property type="molecule type" value="Genomic_DNA"/>
</dbReference>
<dbReference type="InterPro" id="IPR001173">
    <property type="entry name" value="Glyco_trans_2-like"/>
</dbReference>
<accession>A0AAE3P484</accession>
<comment type="caution">
    <text evidence="3">The sequence shown here is derived from an EMBL/GenBank/DDBJ whole genome shotgun (WGS) entry which is preliminary data.</text>
</comment>
<dbReference type="AlphaFoldDB" id="A0AAE3P484"/>
<evidence type="ECO:0000256" key="1">
    <source>
        <dbReference type="SAM" id="Phobius"/>
    </source>
</evidence>
<evidence type="ECO:0000313" key="3">
    <source>
        <dbReference type="EMBL" id="MDF2953375.1"/>
    </source>
</evidence>
<sequence>MNIFAVIVTYGNRFHLLKQVIDSALAEGVAKVIVVDNNSASESKEKLKAYEKELGNQKIKVLYLDDNYGSAGGFKMGLEVAYNGSECEFMWLLDDDNKPMDNSLKILLDFWRSLEIEDKEEKIALLSYRFKKEQLTRKAIINNEPELVLGLKNSFLGFHIKELHKKIFRHLKIRLKSERNMVERENVIRQENVIRYGVVPVAPYGGLFIHKNLLNKIGFPNEDLYLYADDHEWTYRITQTGGRIYLVLDSLIDDLELSWHVPKNAKETAFSIISKSDSERVYYSVRNRVFFEVNNLVDNKIVYWINILVYLLLITLSNTKNTKTIIKAIRDGYKGKLGRMEALK</sequence>